<gene>
    <name evidence="3" type="ORF">TAV2_LOCUS23203</name>
</gene>
<name>A0AAU9T7H9_THLAR</name>
<dbReference type="InterPro" id="IPR035897">
    <property type="entry name" value="Toll_tir_struct_dom_sf"/>
</dbReference>
<dbReference type="InterPro" id="IPR000157">
    <property type="entry name" value="TIR_dom"/>
</dbReference>
<accession>A0AAU9T7H9</accession>
<dbReference type="Gene3D" id="3.40.50.10140">
    <property type="entry name" value="Toll/interleukin-1 receptor homology (TIR) domain"/>
    <property type="match status" value="1"/>
</dbReference>
<evidence type="ECO:0000313" key="3">
    <source>
        <dbReference type="EMBL" id="CAH2080049.1"/>
    </source>
</evidence>
<dbReference type="PROSITE" id="PS50104">
    <property type="entry name" value="TIR"/>
    <property type="match status" value="1"/>
</dbReference>
<dbReference type="PANTHER" id="PTHR32009">
    <property type="entry name" value="TMV RESISTANCE PROTEIN N-LIKE"/>
    <property type="match status" value="1"/>
</dbReference>
<dbReference type="FunFam" id="3.40.50.10140:FF:000007">
    <property type="entry name" value="Disease resistance protein (TIR-NBS-LRR class)"/>
    <property type="match status" value="1"/>
</dbReference>
<evidence type="ECO:0000313" key="4">
    <source>
        <dbReference type="Proteomes" id="UP000836841"/>
    </source>
</evidence>
<feature type="domain" description="TIR" evidence="2">
    <location>
        <begin position="14"/>
        <end position="176"/>
    </location>
</feature>
<dbReference type="AlphaFoldDB" id="A0AAU9T7H9"/>
<dbReference type="SUPFAM" id="SSF52200">
    <property type="entry name" value="Toll/Interleukin receptor TIR domain"/>
    <property type="match status" value="1"/>
</dbReference>
<dbReference type="SMART" id="SM00255">
    <property type="entry name" value="TIR"/>
    <property type="match status" value="1"/>
</dbReference>
<keyword evidence="4" id="KW-1185">Reference proteome</keyword>
<protein>
    <recommendedName>
        <fullName evidence="2">TIR domain-containing protein</fullName>
    </recommendedName>
</protein>
<organism evidence="3 4">
    <name type="scientific">Thlaspi arvense</name>
    <name type="common">Field penny-cress</name>
    <dbReference type="NCBI Taxonomy" id="13288"/>
    <lineage>
        <taxon>Eukaryota</taxon>
        <taxon>Viridiplantae</taxon>
        <taxon>Streptophyta</taxon>
        <taxon>Embryophyta</taxon>
        <taxon>Tracheophyta</taxon>
        <taxon>Spermatophyta</taxon>
        <taxon>Magnoliopsida</taxon>
        <taxon>eudicotyledons</taxon>
        <taxon>Gunneridae</taxon>
        <taxon>Pentapetalae</taxon>
        <taxon>rosids</taxon>
        <taxon>malvids</taxon>
        <taxon>Brassicales</taxon>
        <taxon>Brassicaceae</taxon>
        <taxon>Thlaspideae</taxon>
        <taxon>Thlaspi</taxon>
    </lineage>
</organism>
<dbReference type="Pfam" id="PF01582">
    <property type="entry name" value="TIR"/>
    <property type="match status" value="1"/>
</dbReference>
<proteinExistence type="predicted"/>
<keyword evidence="1" id="KW-0520">NAD</keyword>
<sequence length="198" mass="22573">MAASSSSTVDELQPQYQVFISFRRVGLRDGFVNHLVNALVNHKINYFIDNSEVRGQPLEDVVFKRIGTSRIALVILTSDYTESARRLQQLKKIKECVDEGKMVAIPIFYKLEPSTVRHMKGAFGDAFTNLEESDETKRKWKEALKSIPELMGIIVHEESYERSAVNEIVEGVQKVLQFTSVSNPRDAITRTNGDFFDR</sequence>
<dbReference type="PANTHER" id="PTHR32009:SF109">
    <property type="entry name" value="TOLL-INTERLEUKIN-RESISTANCE (TIR) DOMAIN FAMILY PROTEIN"/>
    <property type="match status" value="1"/>
</dbReference>
<dbReference type="Proteomes" id="UP000836841">
    <property type="component" value="Chromosome 7"/>
</dbReference>
<evidence type="ECO:0000259" key="2">
    <source>
        <dbReference type="PROSITE" id="PS50104"/>
    </source>
</evidence>
<dbReference type="GO" id="GO:0007165">
    <property type="term" value="P:signal transduction"/>
    <property type="evidence" value="ECO:0007669"/>
    <property type="project" value="InterPro"/>
</dbReference>
<dbReference type="EMBL" id="OU466863">
    <property type="protein sequence ID" value="CAH2080049.1"/>
    <property type="molecule type" value="Genomic_DNA"/>
</dbReference>
<reference evidence="3 4" key="1">
    <citation type="submission" date="2022-03" db="EMBL/GenBank/DDBJ databases">
        <authorList>
            <person name="Nunn A."/>
            <person name="Chopra R."/>
            <person name="Nunn A."/>
            <person name="Contreras Garrido A."/>
        </authorList>
    </citation>
    <scope>NUCLEOTIDE SEQUENCE [LARGE SCALE GENOMIC DNA]</scope>
</reference>
<evidence type="ECO:0000256" key="1">
    <source>
        <dbReference type="ARBA" id="ARBA00023027"/>
    </source>
</evidence>